<evidence type="ECO:0000313" key="2">
    <source>
        <dbReference type="Proteomes" id="UP000034076"/>
    </source>
</evidence>
<comment type="caution">
    <text evidence="1">The sequence shown here is derived from an EMBL/GenBank/DDBJ whole genome shotgun (WGS) entry which is preliminary data.</text>
</comment>
<gene>
    <name evidence="1" type="ORF">CHK_2672</name>
</gene>
<reference evidence="1 2" key="1">
    <citation type="submission" date="2015-04" db="EMBL/GenBank/DDBJ databases">
        <title>Draft genome sequence of bacteremic isolate Catabacter hongkongensis type strain HKU16T.</title>
        <authorList>
            <person name="Lau S.K."/>
            <person name="Teng J.L."/>
            <person name="Huang Y."/>
            <person name="Curreem S.O."/>
            <person name="Tsui S.K."/>
            <person name="Woo P.C."/>
        </authorList>
    </citation>
    <scope>NUCLEOTIDE SEQUENCE [LARGE SCALE GENOMIC DNA]</scope>
    <source>
        <strain evidence="1 2">HKU16</strain>
    </source>
</reference>
<dbReference type="RefSeq" id="WP_046444472.1">
    <property type="nucleotide sequence ID" value="NZ_CAUERS010000090.1"/>
</dbReference>
<organism evidence="1 2">
    <name type="scientific">Christensenella hongkongensis</name>
    <dbReference type="NCBI Taxonomy" id="270498"/>
    <lineage>
        <taxon>Bacteria</taxon>
        <taxon>Bacillati</taxon>
        <taxon>Bacillota</taxon>
        <taxon>Clostridia</taxon>
        <taxon>Christensenellales</taxon>
        <taxon>Christensenellaceae</taxon>
        <taxon>Christensenella</taxon>
    </lineage>
</organism>
<dbReference type="STRING" id="270498.CHK_2672"/>
<evidence type="ECO:0000313" key="1">
    <source>
        <dbReference type="EMBL" id="KKI49864.1"/>
    </source>
</evidence>
<sequence>MVIKTVVLKLHNLSGAKKAVIDDAISRYNRALTYLFGHTRENVGPIASEMKSGSGFLTRRITALLKKEVMDELNQFGVQPFKDALKLDYAMTMVGWLSLRKTQKTARYPHGALDEEAFQERFTELVGEFDERKICRKEFEAQLGRLYSSLHMQKPILFGRYAKNRDYCLLYDEESGRFYAKIYLMSVKDKARRGGIARGDTKLRYVYAGNEPLETDNRQERYLVVPLSFGKRQHEILLQGLKNPKMFKTARLSCKEGEYYLSVNVACEYPQTIRSETYLGITRGLSCAVCYAVTDRDGTLVAEGRIPKGKSFRSKNGMHALANGLVGIAQQYKSTVITYKLGSIGDRLTSGEEHAQLTSGEFNKLVAVVLYKTEAAGLEKPVLVSPRGIFYTCPRCGRNSFRNRFFGGRMICLKCGFSDTLEHIGPRNAARRLIQYGSAALVFYATQGKDDILIENKMLEVKYHAKASREAVEHFYDYVEQLACDMREGRLPLAKRDSKKISYQKRFMQVKDARREVVIIDR</sequence>
<dbReference type="Proteomes" id="UP000034076">
    <property type="component" value="Unassembled WGS sequence"/>
</dbReference>
<accession>A0A0M2NBJ2</accession>
<protein>
    <submittedName>
        <fullName evidence="1">Transposase, IS605 OrfB</fullName>
    </submittedName>
</protein>
<dbReference type="OrthoDB" id="1736677at2"/>
<proteinExistence type="predicted"/>
<name>A0A0M2NBJ2_9FIRM</name>
<dbReference type="EMBL" id="LAYJ01000116">
    <property type="protein sequence ID" value="KKI49864.1"/>
    <property type="molecule type" value="Genomic_DNA"/>
</dbReference>
<keyword evidence="2" id="KW-1185">Reference proteome</keyword>
<dbReference type="AlphaFoldDB" id="A0A0M2NBJ2"/>